<evidence type="ECO:0000256" key="3">
    <source>
        <dbReference type="ARBA" id="ARBA00022692"/>
    </source>
</evidence>
<evidence type="ECO:0000256" key="6">
    <source>
        <dbReference type="SAM" id="Coils"/>
    </source>
</evidence>
<proteinExistence type="predicted"/>
<evidence type="ECO:0000256" key="1">
    <source>
        <dbReference type="ARBA" id="ARBA00004651"/>
    </source>
</evidence>
<organism evidence="10 11">
    <name type="scientific">Roseateles depolymerans</name>
    <dbReference type="NCBI Taxonomy" id="76731"/>
    <lineage>
        <taxon>Bacteria</taxon>
        <taxon>Pseudomonadati</taxon>
        <taxon>Pseudomonadota</taxon>
        <taxon>Betaproteobacteria</taxon>
        <taxon>Burkholderiales</taxon>
        <taxon>Sphaerotilaceae</taxon>
        <taxon>Roseateles</taxon>
    </lineage>
</organism>
<keyword evidence="3 7" id="KW-0812">Transmembrane</keyword>
<comment type="caution">
    <text evidence="10">The sequence shown here is derived from an EMBL/GenBank/DDBJ whole genome shotgun (WGS) entry which is preliminary data.</text>
</comment>
<keyword evidence="6" id="KW-0175">Coiled coil</keyword>
<sequence length="469" mass="50456">MTPTQLLLAIRARWLTLGSVLLLCVGAGLALVLLLKPQYTVNATVMLDMKTADPIGGAVIPALGISNYMSTQADLIRSSRVVERALKARKADENAEADADWRRDTGGQGSKMAWLAARAQKNLLVTASRESNMISLAFTGGDAQEATDFLQALLDAYIATSIDLRTDAAGRNTTFFEEHLRQLRSSLAQAQEKLSGYQRDAGVLANDERLDVENARLTELSNQLLTLQIAEVDSGSRKQAAKGQIDSTQEALGNPVVGGMTADLARQEARLSELTSRLGEKHPDVQQARANIAALKTRLDDELHRLGNSLGIANSVHATRVAQLRQAYDAQRDKVARLKAMRDQTAVLQRDVENANQAYSDTAARARQASMESQASLSNASVVMAPTLPVKPSRPRPLLTLVLATAVGLLLGLAAAVLRELTDRRLRSEDDVLLLLGQPSLGLLPEQAGPAGRRGLLGFLTPSPVLGTR</sequence>
<dbReference type="PANTHER" id="PTHR32309">
    <property type="entry name" value="TYROSINE-PROTEIN KINASE"/>
    <property type="match status" value="1"/>
</dbReference>
<evidence type="ECO:0000256" key="2">
    <source>
        <dbReference type="ARBA" id="ARBA00022475"/>
    </source>
</evidence>
<dbReference type="Proteomes" id="UP000249633">
    <property type="component" value="Unassembled WGS sequence"/>
</dbReference>
<dbReference type="GO" id="GO:0005886">
    <property type="term" value="C:plasma membrane"/>
    <property type="evidence" value="ECO:0007669"/>
    <property type="project" value="UniProtKB-SubCell"/>
</dbReference>
<evidence type="ECO:0000259" key="9">
    <source>
        <dbReference type="Pfam" id="PF13807"/>
    </source>
</evidence>
<feature type="domain" description="Polysaccharide chain length determinant N-terminal" evidence="8">
    <location>
        <begin position="5"/>
        <end position="87"/>
    </location>
</feature>
<dbReference type="PANTHER" id="PTHR32309:SF13">
    <property type="entry name" value="FERRIC ENTEROBACTIN TRANSPORT PROTEIN FEPE"/>
    <property type="match status" value="1"/>
</dbReference>
<evidence type="ECO:0000256" key="4">
    <source>
        <dbReference type="ARBA" id="ARBA00022989"/>
    </source>
</evidence>
<feature type="transmembrane region" description="Helical" evidence="7">
    <location>
        <begin position="12"/>
        <end position="35"/>
    </location>
</feature>
<dbReference type="Pfam" id="PF13807">
    <property type="entry name" value="GNVR"/>
    <property type="match status" value="1"/>
</dbReference>
<accession>A0A2W5FRA4</accession>
<dbReference type="GO" id="GO:0004713">
    <property type="term" value="F:protein tyrosine kinase activity"/>
    <property type="evidence" value="ECO:0007669"/>
    <property type="project" value="TreeGrafter"/>
</dbReference>
<evidence type="ECO:0000259" key="8">
    <source>
        <dbReference type="Pfam" id="PF02706"/>
    </source>
</evidence>
<dbReference type="InterPro" id="IPR032807">
    <property type="entry name" value="GNVR"/>
</dbReference>
<keyword evidence="2" id="KW-1003">Cell membrane</keyword>
<feature type="transmembrane region" description="Helical" evidence="7">
    <location>
        <begin position="398"/>
        <end position="418"/>
    </location>
</feature>
<protein>
    <submittedName>
        <fullName evidence="10">Chain length determinant protein EpsF</fullName>
    </submittedName>
</protein>
<dbReference type="EMBL" id="QFOD01000009">
    <property type="protein sequence ID" value="PZP32059.1"/>
    <property type="molecule type" value="Genomic_DNA"/>
</dbReference>
<evidence type="ECO:0000313" key="10">
    <source>
        <dbReference type="EMBL" id="PZP32059.1"/>
    </source>
</evidence>
<feature type="domain" description="Tyrosine-protein kinase G-rich" evidence="9">
    <location>
        <begin position="344"/>
        <end position="420"/>
    </location>
</feature>
<dbReference type="Pfam" id="PF02706">
    <property type="entry name" value="Wzz"/>
    <property type="match status" value="1"/>
</dbReference>
<dbReference type="AlphaFoldDB" id="A0A2W5FRA4"/>
<keyword evidence="4 7" id="KW-1133">Transmembrane helix</keyword>
<keyword evidence="5 7" id="KW-0472">Membrane</keyword>
<dbReference type="InterPro" id="IPR003856">
    <property type="entry name" value="LPS_length_determ_N"/>
</dbReference>
<feature type="coiled-coil region" evidence="6">
    <location>
        <begin position="285"/>
        <end position="358"/>
    </location>
</feature>
<evidence type="ECO:0000313" key="11">
    <source>
        <dbReference type="Proteomes" id="UP000249633"/>
    </source>
</evidence>
<evidence type="ECO:0000256" key="5">
    <source>
        <dbReference type="ARBA" id="ARBA00023136"/>
    </source>
</evidence>
<gene>
    <name evidence="10" type="ORF">DI603_11420</name>
</gene>
<comment type="subcellular location">
    <subcellularLocation>
        <location evidence="1">Cell membrane</location>
        <topology evidence="1">Multi-pass membrane protein</topology>
    </subcellularLocation>
</comment>
<dbReference type="InterPro" id="IPR050445">
    <property type="entry name" value="Bact_polysacc_biosynth/exp"/>
</dbReference>
<name>A0A2W5FRA4_9BURK</name>
<evidence type="ECO:0000256" key="7">
    <source>
        <dbReference type="SAM" id="Phobius"/>
    </source>
</evidence>
<reference evidence="10 11" key="1">
    <citation type="submission" date="2017-08" db="EMBL/GenBank/DDBJ databases">
        <title>Infants hospitalized years apart are colonized by the same room-sourced microbial strains.</title>
        <authorList>
            <person name="Brooks B."/>
            <person name="Olm M.R."/>
            <person name="Firek B.A."/>
            <person name="Baker R."/>
            <person name="Thomas B.C."/>
            <person name="Morowitz M.J."/>
            <person name="Banfield J.F."/>
        </authorList>
    </citation>
    <scope>NUCLEOTIDE SEQUENCE [LARGE SCALE GENOMIC DNA]</scope>
    <source>
        <strain evidence="10">S2_012_000_R2_81</strain>
    </source>
</reference>